<gene>
    <name evidence="8" type="ORF">SAMN05443668_111202</name>
</gene>
<keyword evidence="4" id="KW-0804">Transcription</keyword>
<dbReference type="Proteomes" id="UP000184440">
    <property type="component" value="Unassembled WGS sequence"/>
</dbReference>
<dbReference type="InterPro" id="IPR013324">
    <property type="entry name" value="RNA_pol_sigma_r3/r4-like"/>
</dbReference>
<feature type="domain" description="RNA polymerase sigma-70 region 2" evidence="6">
    <location>
        <begin position="47"/>
        <end position="114"/>
    </location>
</feature>
<dbReference type="EMBL" id="FRCS01000011">
    <property type="protein sequence ID" value="SHN45223.1"/>
    <property type="molecule type" value="Genomic_DNA"/>
</dbReference>
<dbReference type="InterPro" id="IPR014322">
    <property type="entry name" value="RNA_pol_sigma-B/F/G"/>
</dbReference>
<dbReference type="GO" id="GO:0003677">
    <property type="term" value="F:DNA binding"/>
    <property type="evidence" value="ECO:0007669"/>
    <property type="project" value="UniProtKB-KW"/>
</dbReference>
<dbReference type="Pfam" id="PF04545">
    <property type="entry name" value="Sigma70_r4"/>
    <property type="match status" value="1"/>
</dbReference>
<proteinExistence type="predicted"/>
<evidence type="ECO:0000256" key="1">
    <source>
        <dbReference type="ARBA" id="ARBA00023015"/>
    </source>
</evidence>
<dbReference type="SUPFAM" id="SSF88946">
    <property type="entry name" value="Sigma2 domain of RNA polymerase sigma factors"/>
    <property type="match status" value="1"/>
</dbReference>
<dbReference type="Gene3D" id="1.20.120.1810">
    <property type="match status" value="1"/>
</dbReference>
<dbReference type="InterPro" id="IPR036388">
    <property type="entry name" value="WH-like_DNA-bd_sf"/>
</dbReference>
<organism evidence="8 9">
    <name type="scientific">Cryptosporangium aurantiacum</name>
    <dbReference type="NCBI Taxonomy" id="134849"/>
    <lineage>
        <taxon>Bacteria</taxon>
        <taxon>Bacillati</taxon>
        <taxon>Actinomycetota</taxon>
        <taxon>Actinomycetes</taxon>
        <taxon>Cryptosporangiales</taxon>
        <taxon>Cryptosporangiaceae</taxon>
        <taxon>Cryptosporangium</taxon>
    </lineage>
</organism>
<dbReference type="GO" id="GO:0006352">
    <property type="term" value="P:DNA-templated transcription initiation"/>
    <property type="evidence" value="ECO:0007669"/>
    <property type="project" value="InterPro"/>
</dbReference>
<dbReference type="AlphaFoldDB" id="A0A1M7RG05"/>
<dbReference type="InterPro" id="IPR007627">
    <property type="entry name" value="RNA_pol_sigma70_r2"/>
</dbReference>
<dbReference type="InterPro" id="IPR000943">
    <property type="entry name" value="RNA_pol_sigma70"/>
</dbReference>
<dbReference type="Gene3D" id="1.10.10.10">
    <property type="entry name" value="Winged helix-like DNA-binding domain superfamily/Winged helix DNA-binding domain"/>
    <property type="match status" value="2"/>
</dbReference>
<dbReference type="OrthoDB" id="9804285at2"/>
<dbReference type="STRING" id="134849.SAMN05443668_111202"/>
<dbReference type="Pfam" id="PF04542">
    <property type="entry name" value="Sigma70_r2"/>
    <property type="match status" value="1"/>
</dbReference>
<keyword evidence="1" id="KW-0805">Transcription regulation</keyword>
<keyword evidence="2" id="KW-0731">Sigma factor</keyword>
<dbReference type="InterPro" id="IPR007624">
    <property type="entry name" value="RNA_pol_sigma70_r3"/>
</dbReference>
<dbReference type="PANTHER" id="PTHR30385:SF4">
    <property type="entry name" value="RNA POLYMERASE SIGMA-E FACTOR"/>
    <property type="match status" value="1"/>
</dbReference>
<sequence>MTLAPVIEPTDHLDYSDYFQVAPLFERLAAPDADTAERSMLRERLIVVHLPLAEHIARRYVRRGELTDDLVQVARIGLVTSVDRFDPSRGTVFLAFAVPTIAGEIRRHFRDHGWYVRPPRRMQDMYLRLDAAAAELSHRDNRAPTAGTLAQHLGVPVEAVREGLQLTNSYAPVALDAPITDGPSLAESLGEVDEALGMVENREVLRQLIAGLPARERRILGLRFFDEWTQSQIARDVGVSQMQVSRLLSATLTRLRERLQAEA</sequence>
<evidence type="ECO:0000259" key="6">
    <source>
        <dbReference type="Pfam" id="PF04542"/>
    </source>
</evidence>
<evidence type="ECO:0000256" key="4">
    <source>
        <dbReference type="ARBA" id="ARBA00023163"/>
    </source>
</evidence>
<evidence type="ECO:0000259" key="5">
    <source>
        <dbReference type="Pfam" id="PF04539"/>
    </source>
</evidence>
<keyword evidence="3" id="KW-0238">DNA-binding</keyword>
<dbReference type="CDD" id="cd06171">
    <property type="entry name" value="Sigma70_r4"/>
    <property type="match status" value="1"/>
</dbReference>
<dbReference type="NCBIfam" id="TIGR02980">
    <property type="entry name" value="SigBFG"/>
    <property type="match status" value="1"/>
</dbReference>
<accession>A0A1M7RG05</accession>
<evidence type="ECO:0000313" key="9">
    <source>
        <dbReference type="Proteomes" id="UP000184440"/>
    </source>
</evidence>
<dbReference type="PRINTS" id="PR00046">
    <property type="entry name" value="SIGMA70FCT"/>
</dbReference>
<dbReference type="InterPro" id="IPR007630">
    <property type="entry name" value="RNA_pol_sigma70_r4"/>
</dbReference>
<evidence type="ECO:0000256" key="2">
    <source>
        <dbReference type="ARBA" id="ARBA00023082"/>
    </source>
</evidence>
<protein>
    <submittedName>
        <fullName evidence="8">RNA polymerase sigma-B factor</fullName>
    </submittedName>
</protein>
<dbReference type="GO" id="GO:0016987">
    <property type="term" value="F:sigma factor activity"/>
    <property type="evidence" value="ECO:0007669"/>
    <property type="project" value="UniProtKB-KW"/>
</dbReference>
<dbReference type="InterPro" id="IPR014284">
    <property type="entry name" value="RNA_pol_sigma-70_dom"/>
</dbReference>
<keyword evidence="9" id="KW-1185">Reference proteome</keyword>
<feature type="domain" description="RNA polymerase sigma-70 region 4" evidence="7">
    <location>
        <begin position="209"/>
        <end position="257"/>
    </location>
</feature>
<dbReference type="RefSeq" id="WP_073261916.1">
    <property type="nucleotide sequence ID" value="NZ_FRCS01000011.1"/>
</dbReference>
<dbReference type="SUPFAM" id="SSF88659">
    <property type="entry name" value="Sigma3 and sigma4 domains of RNA polymerase sigma factors"/>
    <property type="match status" value="2"/>
</dbReference>
<dbReference type="NCBIfam" id="TIGR02937">
    <property type="entry name" value="sigma70-ECF"/>
    <property type="match status" value="1"/>
</dbReference>
<evidence type="ECO:0000256" key="3">
    <source>
        <dbReference type="ARBA" id="ARBA00023125"/>
    </source>
</evidence>
<feature type="domain" description="RNA polymerase sigma-70 region 3" evidence="5">
    <location>
        <begin position="129"/>
        <end position="179"/>
    </location>
</feature>
<reference evidence="8 9" key="1">
    <citation type="submission" date="2016-11" db="EMBL/GenBank/DDBJ databases">
        <authorList>
            <person name="Jaros S."/>
            <person name="Januszkiewicz K."/>
            <person name="Wedrychowicz H."/>
        </authorList>
    </citation>
    <scope>NUCLEOTIDE SEQUENCE [LARGE SCALE GENOMIC DNA]</scope>
    <source>
        <strain evidence="8 9">DSM 46144</strain>
    </source>
</reference>
<dbReference type="Pfam" id="PF04539">
    <property type="entry name" value="Sigma70_r3"/>
    <property type="match status" value="1"/>
</dbReference>
<evidence type="ECO:0000259" key="7">
    <source>
        <dbReference type="Pfam" id="PF04545"/>
    </source>
</evidence>
<dbReference type="PANTHER" id="PTHR30385">
    <property type="entry name" value="SIGMA FACTOR F FLAGELLAR"/>
    <property type="match status" value="1"/>
</dbReference>
<evidence type="ECO:0000313" key="8">
    <source>
        <dbReference type="EMBL" id="SHN45223.1"/>
    </source>
</evidence>
<name>A0A1M7RG05_9ACTN</name>
<dbReference type="InterPro" id="IPR013325">
    <property type="entry name" value="RNA_pol_sigma_r2"/>
</dbReference>